<keyword evidence="5" id="KW-1185">Reference proteome</keyword>
<dbReference type="GO" id="GO:0008168">
    <property type="term" value="F:methyltransferase activity"/>
    <property type="evidence" value="ECO:0007669"/>
    <property type="project" value="UniProtKB-KW"/>
</dbReference>
<dbReference type="InterPro" id="IPR004114">
    <property type="entry name" value="THUMP_dom"/>
</dbReference>
<dbReference type="KEGG" id="aamb:D1866_10305"/>
<evidence type="ECO:0000313" key="5">
    <source>
        <dbReference type="Proteomes" id="UP000426328"/>
    </source>
</evidence>
<dbReference type="PROSITE" id="PS51165">
    <property type="entry name" value="THUMP"/>
    <property type="match status" value="1"/>
</dbReference>
<evidence type="ECO:0000313" key="3">
    <source>
        <dbReference type="EMBL" id="MQL54508.1"/>
    </source>
</evidence>
<evidence type="ECO:0000313" key="4">
    <source>
        <dbReference type="EMBL" id="QGR22319.1"/>
    </source>
</evidence>
<reference evidence="4 5" key="2">
    <citation type="submission" date="2019-10" db="EMBL/GenBank/DDBJ databases">
        <title>Genome Sequences from Six Type Strain Members of the Archaeal Family Sulfolobaceae: Acidianus ambivalens, Acidianus infernus, Metallosphaera prunae, Stygiolobus azoricus, Sulfolobus metallicus, and Sulfurisphaera ohwakuensis.</title>
        <authorList>
            <person name="Counts J.A."/>
            <person name="Kelly R.M."/>
        </authorList>
    </citation>
    <scope>NUCLEOTIDE SEQUENCE [LARGE SCALE GENOMIC DNA]</scope>
    <source>
        <strain evidence="4 5">LEI 10</strain>
    </source>
</reference>
<dbReference type="EMBL" id="CP045482">
    <property type="protein sequence ID" value="QGR22319.1"/>
    <property type="molecule type" value="Genomic_DNA"/>
</dbReference>
<dbReference type="GO" id="GO:0006400">
    <property type="term" value="P:tRNA modification"/>
    <property type="evidence" value="ECO:0007669"/>
    <property type="project" value="InterPro"/>
</dbReference>
<name>A0A650CWQ2_ACIAM</name>
<proteinExistence type="predicted"/>
<keyword evidence="4" id="KW-0808">Transferase</keyword>
<feature type="domain" description="THUMP" evidence="2">
    <location>
        <begin position="37"/>
        <end position="156"/>
    </location>
</feature>
<dbReference type="GO" id="GO:0032259">
    <property type="term" value="P:methylation"/>
    <property type="evidence" value="ECO:0007669"/>
    <property type="project" value="UniProtKB-KW"/>
</dbReference>
<dbReference type="SMART" id="SM00981">
    <property type="entry name" value="THUMP"/>
    <property type="match status" value="1"/>
</dbReference>
<dbReference type="SUPFAM" id="SSF143437">
    <property type="entry name" value="THUMP domain-like"/>
    <property type="match status" value="1"/>
</dbReference>
<gene>
    <name evidence="4" type="ORF">D1866_10305</name>
    <name evidence="3" type="ORF">GFB69_01745</name>
</gene>
<dbReference type="Proteomes" id="UP000426328">
    <property type="component" value="Chromosome"/>
</dbReference>
<accession>A0A650CWQ2</accession>
<protein>
    <submittedName>
        <fullName evidence="4">RNA methyltransferase</fullName>
    </submittedName>
</protein>
<reference evidence="3 6" key="1">
    <citation type="submission" date="2019-10" db="EMBL/GenBank/DDBJ databases">
        <title>Comparative genomics of sulfur disproportionating microorganisms.</title>
        <authorList>
            <person name="Ward L.M."/>
            <person name="Bertran E."/>
            <person name="Johnston D."/>
        </authorList>
    </citation>
    <scope>NUCLEOTIDE SEQUENCE [LARGE SCALE GENOMIC DNA]</scope>
    <source>
        <strain evidence="3 6">DSM 3772</strain>
    </source>
</reference>
<dbReference type="InterPro" id="IPR040183">
    <property type="entry name" value="THUMPD1-like"/>
</dbReference>
<dbReference type="AlphaFoldDB" id="A0A650CWQ2"/>
<sequence length="167" mass="19019">MLNNNMEPKLIITTLPGKDKKCKAEILDRLLIKDENAQIDEIKQNVFLIYSKLSPLEAYGLIISAPPSCIGRIFTIDKISDLSNIFEDAEKLLSSRKFKKFYVECINRGNKQADCRSIEIGIGLRMKGKLEVDYKNPDYILFVNLIGDKVYLSIMRKGQEKVSVNSL</sequence>
<dbReference type="GO" id="GO:0003723">
    <property type="term" value="F:RNA binding"/>
    <property type="evidence" value="ECO:0007669"/>
    <property type="project" value="UniProtKB-UniRule"/>
</dbReference>
<dbReference type="GeneID" id="42780126"/>
<dbReference type="Pfam" id="PF02926">
    <property type="entry name" value="THUMP"/>
    <property type="match status" value="1"/>
</dbReference>
<dbReference type="EMBL" id="WHYS01000001">
    <property type="protein sequence ID" value="MQL54508.1"/>
    <property type="molecule type" value="Genomic_DNA"/>
</dbReference>
<keyword evidence="1" id="KW-0694">RNA-binding</keyword>
<evidence type="ECO:0000313" key="6">
    <source>
        <dbReference type="Proteomes" id="UP000474054"/>
    </source>
</evidence>
<keyword evidence="4" id="KW-0489">Methyltransferase</keyword>
<organism evidence="4 5">
    <name type="scientific">Acidianus ambivalens</name>
    <name type="common">Desulfurolobus ambivalens</name>
    <dbReference type="NCBI Taxonomy" id="2283"/>
    <lineage>
        <taxon>Archaea</taxon>
        <taxon>Thermoproteota</taxon>
        <taxon>Thermoprotei</taxon>
        <taxon>Sulfolobales</taxon>
        <taxon>Sulfolobaceae</taxon>
        <taxon>Acidianus</taxon>
    </lineage>
</organism>
<dbReference type="CDD" id="cd11717">
    <property type="entry name" value="THUMP_THUMPD1_like"/>
    <property type="match status" value="1"/>
</dbReference>
<dbReference type="RefSeq" id="WP_152939651.1">
    <property type="nucleotide sequence ID" value="NZ_CP045482.1"/>
</dbReference>
<evidence type="ECO:0000259" key="2">
    <source>
        <dbReference type="PROSITE" id="PS51165"/>
    </source>
</evidence>
<evidence type="ECO:0000256" key="1">
    <source>
        <dbReference type="PROSITE-ProRule" id="PRU00529"/>
    </source>
</evidence>
<dbReference type="Proteomes" id="UP000474054">
    <property type="component" value="Unassembled WGS sequence"/>
</dbReference>